<dbReference type="InterPro" id="IPR005932">
    <property type="entry name" value="RocA"/>
</dbReference>
<evidence type="ECO:0000256" key="4">
    <source>
        <dbReference type="ARBA" id="ARBA00023027"/>
    </source>
</evidence>
<accession>A0A1I2DIU8</accession>
<reference evidence="8 9" key="1">
    <citation type="submission" date="2016-10" db="EMBL/GenBank/DDBJ databases">
        <authorList>
            <person name="de Groot N.N."/>
        </authorList>
    </citation>
    <scope>NUCLEOTIDE SEQUENCE [LARGE SCALE GENOMIC DNA]</scope>
    <source>
        <strain evidence="8 9">DSM 23995</strain>
    </source>
</reference>
<dbReference type="GO" id="GO:0010133">
    <property type="term" value="P:L-proline catabolic process to L-glutamate"/>
    <property type="evidence" value="ECO:0007669"/>
    <property type="project" value="TreeGrafter"/>
</dbReference>
<dbReference type="AlphaFoldDB" id="A0A1I2DIU8"/>
<dbReference type="GO" id="GO:0009898">
    <property type="term" value="C:cytoplasmic side of plasma membrane"/>
    <property type="evidence" value="ECO:0007669"/>
    <property type="project" value="TreeGrafter"/>
</dbReference>
<gene>
    <name evidence="8" type="ORF">SAMN05192532_104102</name>
</gene>
<organism evidence="8 9">
    <name type="scientific">Alteribacillus iranensis</name>
    <dbReference type="NCBI Taxonomy" id="930128"/>
    <lineage>
        <taxon>Bacteria</taxon>
        <taxon>Bacillati</taxon>
        <taxon>Bacillota</taxon>
        <taxon>Bacilli</taxon>
        <taxon>Bacillales</taxon>
        <taxon>Bacillaceae</taxon>
        <taxon>Alteribacillus</taxon>
    </lineage>
</organism>
<dbReference type="InterPro" id="IPR016163">
    <property type="entry name" value="Ald_DH_C"/>
</dbReference>
<dbReference type="CDD" id="cd07124">
    <property type="entry name" value="ALDH_PutA-P5CDH-RocA"/>
    <property type="match status" value="1"/>
</dbReference>
<keyword evidence="4" id="KW-0520">NAD</keyword>
<dbReference type="Gene3D" id="3.40.605.10">
    <property type="entry name" value="Aldehyde Dehydrogenase, Chain A, domain 1"/>
    <property type="match status" value="1"/>
</dbReference>
<keyword evidence="3" id="KW-0560">Oxidoreductase</keyword>
<dbReference type="PROSITE" id="PS00070">
    <property type="entry name" value="ALDEHYDE_DEHYDR_CYS"/>
    <property type="match status" value="1"/>
</dbReference>
<evidence type="ECO:0000256" key="1">
    <source>
        <dbReference type="ARBA" id="ARBA00004786"/>
    </source>
</evidence>
<dbReference type="InterPro" id="IPR016162">
    <property type="entry name" value="Ald_DH_N"/>
</dbReference>
<evidence type="ECO:0000259" key="7">
    <source>
        <dbReference type="Pfam" id="PF00171"/>
    </source>
</evidence>
<evidence type="ECO:0000313" key="8">
    <source>
        <dbReference type="EMBL" id="SFE80464.1"/>
    </source>
</evidence>
<feature type="domain" description="Aldehyde dehydrogenase" evidence="7">
    <location>
        <begin position="51"/>
        <end position="511"/>
    </location>
</feature>
<evidence type="ECO:0000256" key="2">
    <source>
        <dbReference type="ARBA" id="ARBA00012884"/>
    </source>
</evidence>
<dbReference type="STRING" id="930128.SAMN05192532_104102"/>
<dbReference type="GO" id="GO:0003842">
    <property type="term" value="F:L-glutamate gamma-semialdehyde dehydrogenase activity"/>
    <property type="evidence" value="ECO:0007669"/>
    <property type="project" value="UniProtKB-UniRule"/>
</dbReference>
<evidence type="ECO:0000256" key="5">
    <source>
        <dbReference type="ARBA" id="ARBA00048142"/>
    </source>
</evidence>
<dbReference type="PANTHER" id="PTHR42862">
    <property type="entry name" value="DELTA-1-PYRROLINE-5-CARBOXYLATE DEHYDROGENASE 1, ISOFORM A-RELATED"/>
    <property type="match status" value="1"/>
</dbReference>
<dbReference type="Gene3D" id="3.40.309.10">
    <property type="entry name" value="Aldehyde Dehydrogenase, Chain A, domain 2"/>
    <property type="match status" value="1"/>
</dbReference>
<name>A0A1I2DIU8_9BACI</name>
<dbReference type="NCBIfam" id="TIGR01237">
    <property type="entry name" value="D1pyr5carbox2"/>
    <property type="match status" value="1"/>
</dbReference>
<dbReference type="EMBL" id="FONT01000004">
    <property type="protein sequence ID" value="SFE80464.1"/>
    <property type="molecule type" value="Genomic_DNA"/>
</dbReference>
<evidence type="ECO:0000256" key="6">
    <source>
        <dbReference type="NCBIfam" id="TIGR01237"/>
    </source>
</evidence>
<dbReference type="NCBIfam" id="NF002852">
    <property type="entry name" value="PRK03137.1"/>
    <property type="match status" value="1"/>
</dbReference>
<dbReference type="GO" id="GO:0004657">
    <property type="term" value="F:proline dehydrogenase activity"/>
    <property type="evidence" value="ECO:0007669"/>
    <property type="project" value="UniProtKB-ARBA"/>
</dbReference>
<dbReference type="RefSeq" id="WP_091661244.1">
    <property type="nucleotide sequence ID" value="NZ_FONT01000004.1"/>
</dbReference>
<comment type="catalytic activity">
    <reaction evidence="5">
        <text>L-glutamate 5-semialdehyde + NAD(+) + H2O = L-glutamate + NADH + 2 H(+)</text>
        <dbReference type="Rhea" id="RHEA:30235"/>
        <dbReference type="ChEBI" id="CHEBI:15377"/>
        <dbReference type="ChEBI" id="CHEBI:15378"/>
        <dbReference type="ChEBI" id="CHEBI:29985"/>
        <dbReference type="ChEBI" id="CHEBI:57540"/>
        <dbReference type="ChEBI" id="CHEBI:57945"/>
        <dbReference type="ChEBI" id="CHEBI:58066"/>
        <dbReference type="EC" id="1.2.1.88"/>
    </reaction>
</comment>
<dbReference type="SUPFAM" id="SSF53720">
    <property type="entry name" value="ALDH-like"/>
    <property type="match status" value="1"/>
</dbReference>
<sequence length="515" mass="57374">MAVLTFRNEPQINWREKENKDRIRHALNNVKEQFSREYPLYVGTQEIFTDKKLPSYNPSDHEEIIGFVSQANTERVEEAILAARKSFLTWQLKSFEERASYLFKAAEVMRSQKFELMAWQIYEAGKNWTEAEGELNEAIDFLEMYGRKAIEIGEGKDLIRLPGIDNRLEYTPLGVGAIIPPWNFPLAIVVGMTVSAIVTGNTVLLKPASLTPVIAVKFMEIMKAVDLPEGVINFVPGPSREIGDYMVAHKDVNFVSFTGSKDAGLHIDEVAHTRIPGQKWIKRVVAEMGGKNGVVVDKSADLSSAAEGIVSSAFGYQGQKCSAGSRAIVHESIYEQLIDEVVERARSLRIGPGYENNEVGPVIDEKAFEKITEYIQIGKEEATLVFGGKSDKEAGYFIEPTIFKDVNSNSRIMKEEIFGPVLAICKVTDIKEGIEIYNNTEFGLTGAIYTNKRDQIEYARKHMDCGNLFINGKCTGAMVGVQPFGGYYMSGTGSKTGCLEYLLNFVKAKTVSENL</sequence>
<dbReference type="PANTHER" id="PTHR42862:SF1">
    <property type="entry name" value="DELTA-1-PYRROLINE-5-CARBOXYLATE DEHYDROGENASE 2, ISOFORM A-RELATED"/>
    <property type="match status" value="1"/>
</dbReference>
<dbReference type="InterPro" id="IPR016160">
    <property type="entry name" value="Ald_DH_CS_CYS"/>
</dbReference>
<protein>
    <recommendedName>
        <fullName evidence="2 6">L-glutamate gamma-semialdehyde dehydrogenase</fullName>
        <ecNumber evidence="2 6">1.2.1.88</ecNumber>
    </recommendedName>
</protein>
<dbReference type="InterPro" id="IPR015590">
    <property type="entry name" value="Aldehyde_DH_dom"/>
</dbReference>
<keyword evidence="9" id="KW-1185">Reference proteome</keyword>
<dbReference type="FunFam" id="3.40.309.10:FF:000005">
    <property type="entry name" value="1-pyrroline-5-carboxylate dehydrogenase 1"/>
    <property type="match status" value="1"/>
</dbReference>
<evidence type="ECO:0000313" key="9">
    <source>
        <dbReference type="Proteomes" id="UP000199516"/>
    </source>
</evidence>
<comment type="pathway">
    <text evidence="1">Amino-acid degradation; L-proline degradation into L-glutamate; L-glutamate from L-proline: step 2/2.</text>
</comment>
<dbReference type="InterPro" id="IPR016161">
    <property type="entry name" value="Ald_DH/histidinol_DH"/>
</dbReference>
<dbReference type="Pfam" id="PF00171">
    <property type="entry name" value="Aldedh"/>
    <property type="match status" value="1"/>
</dbReference>
<dbReference type="OrthoDB" id="9762913at2"/>
<dbReference type="InterPro" id="IPR050485">
    <property type="entry name" value="Proline_metab_enzyme"/>
</dbReference>
<dbReference type="Proteomes" id="UP000199516">
    <property type="component" value="Unassembled WGS sequence"/>
</dbReference>
<evidence type="ECO:0000256" key="3">
    <source>
        <dbReference type="ARBA" id="ARBA00023002"/>
    </source>
</evidence>
<dbReference type="EC" id="1.2.1.88" evidence="2 6"/>
<proteinExistence type="predicted"/>